<comment type="caution">
    <text evidence="2">The sequence shown here is derived from an EMBL/GenBank/DDBJ whole genome shotgun (WGS) entry which is preliminary data.</text>
</comment>
<dbReference type="Proteomes" id="UP000023067">
    <property type="component" value="Unassembled WGS sequence"/>
</dbReference>
<accession>Z9JVT5</accession>
<feature type="transmembrane region" description="Helical" evidence="1">
    <location>
        <begin position="42"/>
        <end position="63"/>
    </location>
</feature>
<keyword evidence="1" id="KW-0472">Membrane</keyword>
<name>Z9JVT5_9MICO</name>
<reference evidence="2 3" key="1">
    <citation type="submission" date="2014-02" db="EMBL/GenBank/DDBJ databases">
        <title>Genome sequence of Brachybacterium phenoliresistens strain W13A50.</title>
        <authorList>
            <person name="Wang X."/>
        </authorList>
    </citation>
    <scope>NUCLEOTIDE SEQUENCE [LARGE SCALE GENOMIC DNA]</scope>
    <source>
        <strain evidence="2 3">W13A50</strain>
    </source>
</reference>
<feature type="transmembrane region" description="Helical" evidence="1">
    <location>
        <begin position="175"/>
        <end position="199"/>
    </location>
</feature>
<feature type="transmembrane region" description="Helical" evidence="1">
    <location>
        <begin position="211"/>
        <end position="236"/>
    </location>
</feature>
<dbReference type="EMBL" id="JDYK01000003">
    <property type="protein sequence ID" value="EWS82485.1"/>
    <property type="molecule type" value="Genomic_DNA"/>
</dbReference>
<proteinExistence type="predicted"/>
<organism evidence="2 3">
    <name type="scientific">Brachybacterium phenoliresistens</name>
    <dbReference type="NCBI Taxonomy" id="396014"/>
    <lineage>
        <taxon>Bacteria</taxon>
        <taxon>Bacillati</taxon>
        <taxon>Actinomycetota</taxon>
        <taxon>Actinomycetes</taxon>
        <taxon>Micrococcales</taxon>
        <taxon>Dermabacteraceae</taxon>
        <taxon>Brachybacterium</taxon>
    </lineage>
</organism>
<keyword evidence="3" id="KW-1185">Reference proteome</keyword>
<keyword evidence="1" id="KW-1133">Transmembrane helix</keyword>
<keyword evidence="1" id="KW-0812">Transmembrane</keyword>
<protein>
    <submittedName>
        <fullName evidence="2">Uncharacterized protein</fullName>
    </submittedName>
</protein>
<feature type="transmembrane region" description="Helical" evidence="1">
    <location>
        <begin position="107"/>
        <end position="124"/>
    </location>
</feature>
<feature type="transmembrane region" description="Helical" evidence="1">
    <location>
        <begin position="75"/>
        <end position="100"/>
    </location>
</feature>
<dbReference type="RefSeq" id="WP_038370931.1">
    <property type="nucleotide sequence ID" value="NZ_KK069989.1"/>
</dbReference>
<feature type="transmembrane region" description="Helical" evidence="1">
    <location>
        <begin position="144"/>
        <end position="168"/>
    </location>
</feature>
<dbReference type="PATRIC" id="fig|396014.3.peg.979"/>
<evidence type="ECO:0000313" key="3">
    <source>
        <dbReference type="Proteomes" id="UP000023067"/>
    </source>
</evidence>
<gene>
    <name evidence="2" type="ORF">BF93_12355</name>
</gene>
<evidence type="ECO:0000256" key="1">
    <source>
        <dbReference type="SAM" id="Phobius"/>
    </source>
</evidence>
<evidence type="ECO:0000313" key="2">
    <source>
        <dbReference type="EMBL" id="EWS82485.1"/>
    </source>
</evidence>
<sequence>MSSSADLLSLLAVVAIGAVGGVPMGVLLAAGILAAAPGRGRFVLAAAAAVMLPTVLLVIALALGAARPMPAVQDAVMALALLGLVLCTLCSLVAAVLLLARRAGTTAATVAGAAAAVLSGAHVLEQGPAFAGLAPLGAGGFGATLGVLLGTGATVVVLLAVAAGLASLGRARPRAAGAVAVAAILTGAAVLLQVLVYALHRLVHLPLIPMAAILAVAVLGLGLGAILAAAGALPATPHREQVSPRR</sequence>
<dbReference type="AlphaFoldDB" id="Z9JVT5"/>
<feature type="transmembrane region" description="Helical" evidence="1">
    <location>
        <begin position="12"/>
        <end position="35"/>
    </location>
</feature>
<dbReference type="HOGENOM" id="CLU_1127392_0_0_11"/>